<evidence type="ECO:0000259" key="1">
    <source>
        <dbReference type="Pfam" id="PF22322"/>
    </source>
</evidence>
<gene>
    <name evidence="2" type="ORF">RE431_12390</name>
</gene>
<dbReference type="EMBL" id="JAVJIU010000004">
    <property type="protein sequence ID" value="MDR5591438.1"/>
    <property type="molecule type" value="Genomic_DNA"/>
</dbReference>
<organism evidence="2 3">
    <name type="scientific">Christiangramia sediminicola</name>
    <dbReference type="NCBI Taxonomy" id="3073267"/>
    <lineage>
        <taxon>Bacteria</taxon>
        <taxon>Pseudomonadati</taxon>
        <taxon>Bacteroidota</taxon>
        <taxon>Flavobacteriia</taxon>
        <taxon>Flavobacteriales</taxon>
        <taxon>Flavobacteriaceae</taxon>
        <taxon>Christiangramia</taxon>
    </lineage>
</organism>
<dbReference type="Pfam" id="PF22322">
    <property type="entry name" value="DUF6973"/>
    <property type="match status" value="1"/>
</dbReference>
<evidence type="ECO:0000313" key="3">
    <source>
        <dbReference type="Proteomes" id="UP001257234"/>
    </source>
</evidence>
<dbReference type="RefSeq" id="WP_309562299.1">
    <property type="nucleotide sequence ID" value="NZ_JAVJIU010000004.1"/>
</dbReference>
<name>A0ABU1ESR0_9FLAO</name>
<dbReference type="InterPro" id="IPR054246">
    <property type="entry name" value="DUF6973"/>
</dbReference>
<evidence type="ECO:0000313" key="2">
    <source>
        <dbReference type="EMBL" id="MDR5591438.1"/>
    </source>
</evidence>
<comment type="caution">
    <text evidence="2">The sequence shown here is derived from an EMBL/GenBank/DDBJ whole genome shotgun (WGS) entry which is preliminary data.</text>
</comment>
<accession>A0ABU1ESR0</accession>
<dbReference type="Proteomes" id="UP001257234">
    <property type="component" value="Unassembled WGS sequence"/>
</dbReference>
<protein>
    <recommendedName>
        <fullName evidence="1">DUF6973 domain-containing protein</fullName>
    </recommendedName>
</protein>
<sequence length="160" mass="18722">MIIKRLRNLSFKSFFILGGVFIRKPFLIVPTYKGTRNTIHTCNDCFGKSHHGDNRANAFRHALWNYMICEQVYRISGSVDSAMEWSKKITDLHEDLSPNSDLARAMDLHNNRIGRKFFAEKIEIELNHIQEFRLMSQKAVKISSLEDIKMIKNELVYIED</sequence>
<proteinExistence type="predicted"/>
<reference evidence="3" key="1">
    <citation type="submission" date="2023-07" db="EMBL/GenBank/DDBJ databases">
        <title>Christiangramia sp. SM2212., a novel bacterium of the family Flavobacteriaceae isolated from the sea sediment.</title>
        <authorList>
            <person name="Wang J."/>
            <person name="Zhang X."/>
        </authorList>
    </citation>
    <scope>NUCLEOTIDE SEQUENCE [LARGE SCALE GENOMIC DNA]</scope>
    <source>
        <strain evidence="3">SM2212</strain>
    </source>
</reference>
<keyword evidence="3" id="KW-1185">Reference proteome</keyword>
<feature type="domain" description="DUF6973" evidence="1">
    <location>
        <begin position="20"/>
        <end position="129"/>
    </location>
</feature>